<dbReference type="GO" id="GO:0046677">
    <property type="term" value="P:response to antibiotic"/>
    <property type="evidence" value="ECO:0007669"/>
    <property type="project" value="InterPro"/>
</dbReference>
<accession>A0A0H3DBE7</accession>
<sequence length="371" mass="38256">MTPSVTIVGGGLGGLTLARILRTRGIPSTVCELETGPTARDQGGTLDLHEESGQRALAEAGLTTEFRAVVREEGEALRILDRHGAVRFEEGAGEGGGTRPEIDRGELKRILAGSLPDGVVRWGAKVTAVSPGKATLATGEVLEADLLVGADGAWSKVRPVLSGAVPSYSGLSFVEARLSDVDVRHPAAAALVGPGSMFALAEGKGLIAQRTGGGGIRVYAAVRTANADAVTALADRDRLLDAFAGFDAGLRALIADSEGPLIPRPIHALPVGHRWARVPGTTLLGDAAHVMSPFAGEGANLAMLDATELALALTDHDDVESALSAYEAAMFPRAEEAARASADNLEACFAAGAPDAMVEQMTRFATQATQD</sequence>
<comment type="function">
    <text evidence="5">An FAD-requiring monooxygenase active on some tetracycline antibiotic derivatives, which leads to their inactivation. Hydroxylates carbon 11a of tetracycline and some analogs.</text>
</comment>
<keyword evidence="4 5" id="KW-0503">Monooxygenase</keyword>
<feature type="domain" description="FAD-binding" evidence="6">
    <location>
        <begin position="4"/>
        <end position="340"/>
    </location>
</feature>
<dbReference type="GeneID" id="92872839"/>
<dbReference type="GO" id="GO:0004497">
    <property type="term" value="F:monooxygenase activity"/>
    <property type="evidence" value="ECO:0007669"/>
    <property type="project" value="UniProtKB-UniRule"/>
</dbReference>
<dbReference type="EC" id="1.14.13.-" evidence="5"/>
<evidence type="ECO:0000313" key="8">
    <source>
        <dbReference type="Proteomes" id="UP000000328"/>
    </source>
</evidence>
<keyword evidence="1 5" id="KW-0285">Flavoprotein</keyword>
<comment type="domain">
    <text evidence="5">Consists of an N-terminal FAD-binding domain with a Rossman fold and a C-terminal substrate-binding domain.</text>
</comment>
<dbReference type="PATRIC" id="fig|749927.5.peg.5305"/>
<keyword evidence="3 5" id="KW-0560">Oxidoreductase</keyword>
<dbReference type="KEGG" id="amd:AMED_5129"/>
<proteinExistence type="inferred from homology"/>
<comment type="catalytic activity">
    <reaction evidence="5">
        <text>a tetracycline + NADPH + O2 + H(+) = an 11a-hydroxytetracycline + NADP(+) + H2O</text>
        <dbReference type="Rhea" id="RHEA:61444"/>
        <dbReference type="ChEBI" id="CHEBI:15377"/>
        <dbReference type="ChEBI" id="CHEBI:15378"/>
        <dbReference type="ChEBI" id="CHEBI:15379"/>
        <dbReference type="ChEBI" id="CHEBI:57783"/>
        <dbReference type="ChEBI" id="CHEBI:58349"/>
        <dbReference type="ChEBI" id="CHEBI:144644"/>
        <dbReference type="ChEBI" id="CHEBI:144645"/>
    </reaction>
</comment>
<gene>
    <name evidence="7" type="ordered locus">AMED_5129</name>
</gene>
<reference evidence="7 8" key="1">
    <citation type="journal article" date="2010" name="Cell Res.">
        <title>Complete genome sequence of the rifamycin SV-producing Amycolatopsis mediterranei U32 revealed its genetic characteristics in phylogeny and metabolism.</title>
        <authorList>
            <person name="Zhao W."/>
            <person name="Zhong Y."/>
            <person name="Yuan H."/>
            <person name="Wang J."/>
            <person name="Zheng H."/>
            <person name="Wang Y."/>
            <person name="Cen X."/>
            <person name="Xu F."/>
            <person name="Bai J."/>
            <person name="Han X."/>
            <person name="Lu G."/>
            <person name="Zhu Y."/>
            <person name="Shao Z."/>
            <person name="Yan H."/>
            <person name="Li C."/>
            <person name="Peng N."/>
            <person name="Zhang Z."/>
            <person name="Zhang Y."/>
            <person name="Lin W."/>
            <person name="Fan Y."/>
            <person name="Qin Z."/>
            <person name="Hu Y."/>
            <person name="Zhu B."/>
            <person name="Wang S."/>
            <person name="Ding X."/>
            <person name="Zhao G.P."/>
        </authorList>
    </citation>
    <scope>NUCLEOTIDE SEQUENCE [LARGE SCALE GENOMIC DNA]</scope>
    <source>
        <strain evidence="8">U-32</strain>
    </source>
</reference>
<dbReference type="EMBL" id="CP002000">
    <property type="protein sequence ID" value="ADJ46894.1"/>
    <property type="molecule type" value="Genomic_DNA"/>
</dbReference>
<dbReference type="Pfam" id="PF01494">
    <property type="entry name" value="FAD_binding_3"/>
    <property type="match status" value="1"/>
</dbReference>
<dbReference type="GO" id="GO:0071949">
    <property type="term" value="F:FAD binding"/>
    <property type="evidence" value="ECO:0007669"/>
    <property type="project" value="InterPro"/>
</dbReference>
<dbReference type="HAMAP" id="MF_00845">
    <property type="entry name" value="TetX_monooxygenase"/>
    <property type="match status" value="1"/>
</dbReference>
<dbReference type="PANTHER" id="PTHR46972">
    <property type="entry name" value="MONOOXYGENASE ASQM-RELATED"/>
    <property type="match status" value="1"/>
</dbReference>
<dbReference type="PANTHER" id="PTHR46972:SF1">
    <property type="entry name" value="FAD DEPENDENT OXIDOREDUCTASE DOMAIN-CONTAINING PROTEIN"/>
    <property type="match status" value="1"/>
</dbReference>
<dbReference type="Proteomes" id="UP000000328">
    <property type="component" value="Chromosome"/>
</dbReference>
<feature type="binding site" evidence="5">
    <location>
        <position position="286"/>
    </location>
    <ligand>
        <name>FAD</name>
        <dbReference type="ChEBI" id="CHEBI:57692"/>
    </ligand>
</feature>
<name>A0A0H3DBE7_AMYMU</name>
<evidence type="ECO:0000256" key="1">
    <source>
        <dbReference type="ARBA" id="ARBA00022630"/>
    </source>
</evidence>
<keyword evidence="5" id="KW-0547">Nucleotide-binding</keyword>
<comment type="subcellular location">
    <subcellularLocation>
        <location evidence="5">Cytoplasm</location>
    </subcellularLocation>
</comment>
<dbReference type="RefSeq" id="WP_013226955.1">
    <property type="nucleotide sequence ID" value="NC_014318.1"/>
</dbReference>
<dbReference type="GO" id="GO:0005737">
    <property type="term" value="C:cytoplasm"/>
    <property type="evidence" value="ECO:0007669"/>
    <property type="project" value="UniProtKB-SubCell"/>
</dbReference>
<comment type="subunit">
    <text evidence="5">Monomer.</text>
</comment>
<comment type="cofactor">
    <cofactor evidence="5">
        <name>FAD</name>
        <dbReference type="ChEBI" id="CHEBI:57692"/>
    </cofactor>
</comment>
<evidence type="ECO:0000256" key="5">
    <source>
        <dbReference type="HAMAP-Rule" id="MF_00845"/>
    </source>
</evidence>
<evidence type="ECO:0000256" key="2">
    <source>
        <dbReference type="ARBA" id="ARBA00022827"/>
    </source>
</evidence>
<organism evidence="7 8">
    <name type="scientific">Amycolatopsis mediterranei (strain U-32)</name>
    <dbReference type="NCBI Taxonomy" id="749927"/>
    <lineage>
        <taxon>Bacteria</taxon>
        <taxon>Bacillati</taxon>
        <taxon>Actinomycetota</taxon>
        <taxon>Actinomycetes</taxon>
        <taxon>Pseudonocardiales</taxon>
        <taxon>Pseudonocardiaceae</taxon>
        <taxon>Amycolatopsis</taxon>
    </lineage>
</organism>
<keyword evidence="5" id="KW-0963">Cytoplasm</keyword>
<dbReference type="HOGENOM" id="CLU_009665_4_0_11"/>
<dbReference type="AlphaFoldDB" id="A0A0H3DBE7"/>
<feature type="binding site" evidence="5">
    <location>
        <position position="40"/>
    </location>
    <ligand>
        <name>NADPH</name>
        <dbReference type="ChEBI" id="CHEBI:57783"/>
    </ligand>
</feature>
<dbReference type="PRINTS" id="PR00420">
    <property type="entry name" value="RNGMNOXGNASE"/>
</dbReference>
<keyword evidence="2 5" id="KW-0274">FAD</keyword>
<evidence type="ECO:0000256" key="3">
    <source>
        <dbReference type="ARBA" id="ARBA00023002"/>
    </source>
</evidence>
<evidence type="ECO:0000259" key="6">
    <source>
        <dbReference type="Pfam" id="PF01494"/>
    </source>
</evidence>
<evidence type="ECO:0000313" key="7">
    <source>
        <dbReference type="EMBL" id="ADJ46894.1"/>
    </source>
</evidence>
<dbReference type="eggNOG" id="COG0654">
    <property type="taxonomic scope" value="Bacteria"/>
</dbReference>
<dbReference type="OrthoDB" id="3217377at2"/>
<comment type="similarity">
    <text evidence="5">Belongs to the aromatic-ring hydroxylase family. TetX subfamily.</text>
</comment>
<feature type="binding site" evidence="5">
    <location>
        <position position="47"/>
    </location>
    <ligand>
        <name>FAD</name>
        <dbReference type="ChEBI" id="CHEBI:57692"/>
    </ligand>
</feature>
<feature type="binding site" evidence="5">
    <location>
        <position position="104"/>
    </location>
    <ligand>
        <name>FAD</name>
        <dbReference type="ChEBI" id="CHEBI:57692"/>
    </ligand>
</feature>
<dbReference type="InterPro" id="IPR043683">
    <property type="entry name" value="TetX_monooxygenase"/>
</dbReference>
<dbReference type="InterPro" id="IPR036188">
    <property type="entry name" value="FAD/NAD-bd_sf"/>
</dbReference>
<evidence type="ECO:0000256" key="4">
    <source>
        <dbReference type="ARBA" id="ARBA00023033"/>
    </source>
</evidence>
<dbReference type="InterPro" id="IPR002938">
    <property type="entry name" value="FAD-bd"/>
</dbReference>
<dbReference type="Gene3D" id="3.50.50.60">
    <property type="entry name" value="FAD/NAD(P)-binding domain"/>
    <property type="match status" value="1"/>
</dbReference>
<protein>
    <recommendedName>
        <fullName evidence="5">Flavin-dependent monooxygenase</fullName>
    </recommendedName>
    <alternativeName>
        <fullName evidence="5">TetX monooxygenase</fullName>
        <shortName evidence="5">TetX</shortName>
        <ecNumber evidence="5">1.14.13.-</ecNumber>
    </alternativeName>
</protein>
<keyword evidence="5" id="KW-0521">NADP</keyword>
<dbReference type="SUPFAM" id="SSF51905">
    <property type="entry name" value="FAD/NAD(P)-binding domain"/>
    <property type="match status" value="1"/>
</dbReference>